<reference evidence="3" key="2">
    <citation type="journal article" date="2021" name="PeerJ">
        <title>Extensive microbial diversity within the chicken gut microbiome revealed by metagenomics and culture.</title>
        <authorList>
            <person name="Gilroy R."/>
            <person name="Ravi A."/>
            <person name="Getino M."/>
            <person name="Pursley I."/>
            <person name="Horton D.L."/>
            <person name="Alikhan N.F."/>
            <person name="Baker D."/>
            <person name="Gharbi K."/>
            <person name="Hall N."/>
            <person name="Watson M."/>
            <person name="Adriaenssens E.M."/>
            <person name="Foster-Nyarko E."/>
            <person name="Jarju S."/>
            <person name="Secka A."/>
            <person name="Antonio M."/>
            <person name="Oren A."/>
            <person name="Chaudhuri R.R."/>
            <person name="La Ragione R."/>
            <person name="Hildebrand F."/>
            <person name="Pallen M.J."/>
        </authorList>
    </citation>
    <scope>NUCLEOTIDE SEQUENCE</scope>
    <source>
        <strain evidence="3">17113</strain>
    </source>
</reference>
<evidence type="ECO:0000313" key="3">
    <source>
        <dbReference type="EMBL" id="MBO8425992.1"/>
    </source>
</evidence>
<reference evidence="3" key="1">
    <citation type="submission" date="2020-10" db="EMBL/GenBank/DDBJ databases">
        <authorList>
            <person name="Gilroy R."/>
        </authorList>
    </citation>
    <scope>NUCLEOTIDE SEQUENCE</scope>
    <source>
        <strain evidence="3">17113</strain>
    </source>
</reference>
<gene>
    <name evidence="3" type="ORF">IAC61_01560</name>
</gene>
<feature type="transmembrane region" description="Helical" evidence="1">
    <location>
        <begin position="17"/>
        <end position="36"/>
    </location>
</feature>
<dbReference type="InterPro" id="IPR011528">
    <property type="entry name" value="NERD"/>
</dbReference>
<proteinExistence type="predicted"/>
<evidence type="ECO:0000313" key="4">
    <source>
        <dbReference type="Proteomes" id="UP000823634"/>
    </source>
</evidence>
<comment type="caution">
    <text evidence="3">The sequence shown here is derived from an EMBL/GenBank/DDBJ whole genome shotgun (WGS) entry which is preliminary data.</text>
</comment>
<organism evidence="3 4">
    <name type="scientific">Candidatus Alloenteromonas pullistercoris</name>
    <dbReference type="NCBI Taxonomy" id="2840785"/>
    <lineage>
        <taxon>Bacteria</taxon>
        <taxon>Bacillati</taxon>
        <taxon>Bacillota</taxon>
        <taxon>Bacillota incertae sedis</taxon>
        <taxon>Candidatus Alloenteromonas</taxon>
    </lineage>
</organism>
<dbReference type="AlphaFoldDB" id="A0A9D9GVJ6"/>
<dbReference type="EMBL" id="JADINA010000012">
    <property type="protein sequence ID" value="MBO8425992.1"/>
    <property type="molecule type" value="Genomic_DNA"/>
</dbReference>
<dbReference type="Proteomes" id="UP000823634">
    <property type="component" value="Unassembled WGS sequence"/>
</dbReference>
<keyword evidence="1" id="KW-0812">Transmembrane</keyword>
<protein>
    <submittedName>
        <fullName evidence="3">NERD domain-containing protein</fullName>
    </submittedName>
</protein>
<name>A0A9D9GVJ6_9FIRM</name>
<evidence type="ECO:0000259" key="2">
    <source>
        <dbReference type="PROSITE" id="PS50965"/>
    </source>
</evidence>
<dbReference type="Pfam" id="PF08378">
    <property type="entry name" value="NERD"/>
    <property type="match status" value="1"/>
</dbReference>
<evidence type="ECO:0000256" key="1">
    <source>
        <dbReference type="SAM" id="Phobius"/>
    </source>
</evidence>
<keyword evidence="1" id="KW-0472">Membrane</keyword>
<keyword evidence="1" id="KW-1133">Transmembrane helix</keyword>
<accession>A0A9D9GVJ6</accession>
<feature type="domain" description="NERD" evidence="2">
    <location>
        <begin position="46"/>
        <end position="163"/>
    </location>
</feature>
<sequence>MDCLAAASFDLTYEVRLSIFCVLASLVGVFFLVLFLKDPIKRFLYKHFTMRMYYKTIKKVVLYNDFFLINDFVNMTAGSEVFHIDHIMVGNKFIYCIRDRYYPGAIAAKEEDPNWIFYSGKKAIYIQNPMLINKIRVERLSMMTGFDSRFLVSIVLINDDCMMTPIENTYSDNFLVSLKNLPSFISYMESQNVDPLDPHAAAVAVHDLSELNLRGKLKNE</sequence>
<dbReference type="PROSITE" id="PS50965">
    <property type="entry name" value="NERD"/>
    <property type="match status" value="1"/>
</dbReference>